<accession>A0A369YH95</accession>
<organism evidence="2 3">
    <name type="scientific">Haemophilus sputorum</name>
    <dbReference type="NCBI Taxonomy" id="1078480"/>
    <lineage>
        <taxon>Bacteria</taxon>
        <taxon>Pseudomonadati</taxon>
        <taxon>Pseudomonadota</taxon>
        <taxon>Gammaproteobacteria</taxon>
        <taxon>Pasteurellales</taxon>
        <taxon>Pasteurellaceae</taxon>
        <taxon>Haemophilus</taxon>
    </lineage>
</organism>
<evidence type="ECO:0000313" key="3">
    <source>
        <dbReference type="Proteomes" id="UP000253872"/>
    </source>
</evidence>
<evidence type="ECO:0008006" key="4">
    <source>
        <dbReference type="Google" id="ProtNLM"/>
    </source>
</evidence>
<feature type="signal peptide" evidence="1">
    <location>
        <begin position="1"/>
        <end position="19"/>
    </location>
</feature>
<evidence type="ECO:0000256" key="1">
    <source>
        <dbReference type="SAM" id="SignalP"/>
    </source>
</evidence>
<protein>
    <recommendedName>
        <fullName evidence="4">DUF3313 domain-containing protein</fullName>
    </recommendedName>
</protein>
<evidence type="ECO:0000313" key="2">
    <source>
        <dbReference type="EMBL" id="RDE71912.1"/>
    </source>
</evidence>
<feature type="chain" id="PRO_5016978022" description="DUF3313 domain-containing protein" evidence="1">
    <location>
        <begin position="20"/>
        <end position="223"/>
    </location>
</feature>
<dbReference type="AlphaFoldDB" id="A0A369YH95"/>
<comment type="caution">
    <text evidence="2">The sequence shown here is derived from an EMBL/GenBank/DDBJ whole genome shotgun (WGS) entry which is preliminary data.</text>
</comment>
<reference evidence="2 3" key="1">
    <citation type="submission" date="2018-05" db="EMBL/GenBank/DDBJ databases">
        <title>Draft Genome Sequences for a Diverse set of 7 Haemophilus Species.</title>
        <authorList>
            <person name="Nichols M."/>
            <person name="Topaz N."/>
            <person name="Wang X."/>
            <person name="Wang X."/>
            <person name="Boxrud D."/>
        </authorList>
    </citation>
    <scope>NUCLEOTIDE SEQUENCE [LARGE SCALE GENOMIC DNA]</scope>
    <source>
        <strain evidence="2 3">C2002001239</strain>
    </source>
</reference>
<dbReference type="RefSeq" id="WP_111403010.1">
    <property type="nucleotide sequence ID" value="NZ_CAURJL010000001.1"/>
</dbReference>
<dbReference type="Proteomes" id="UP000253872">
    <property type="component" value="Unassembled WGS sequence"/>
</dbReference>
<gene>
    <name evidence="2" type="ORF">DPV93_06170</name>
</gene>
<name>A0A369YH95_9PAST</name>
<sequence>MFKKTLLASTAALSLVLTACNDPKEANKENFGKAISEYLDTQPAVCINYPKSSFKLPIESSLNNEEQVVYPISGQFKSLYEDSVKQATYLAEKGLFTEETQSINVKDILGGSSTESAKVYSPTEKLKSYLVIKDRFWGNKLCTGKVTLDQVGIFTEPAEAMGMKFSRVDYTVKVSDLADWAADPKFSELFKGRSANKVEGQQRMALILTSEGWKSEHLMKGKR</sequence>
<dbReference type="PROSITE" id="PS51257">
    <property type="entry name" value="PROKAR_LIPOPROTEIN"/>
    <property type="match status" value="1"/>
</dbReference>
<keyword evidence="1" id="KW-0732">Signal</keyword>
<proteinExistence type="predicted"/>
<dbReference type="EMBL" id="QEPN01000004">
    <property type="protein sequence ID" value="RDE71912.1"/>
    <property type="molecule type" value="Genomic_DNA"/>
</dbReference>